<evidence type="ECO:0000256" key="8">
    <source>
        <dbReference type="ARBA" id="ARBA00022989"/>
    </source>
</evidence>
<comment type="subcellular location">
    <subcellularLocation>
        <location evidence="1">Cell membrane</location>
        <topology evidence="1">Single-pass type I membrane protein</topology>
    </subcellularLocation>
</comment>
<protein>
    <submittedName>
        <fullName evidence="18">Neuronal cell adhesion molecule isoform X20</fullName>
    </submittedName>
</protein>
<dbReference type="FunFam" id="2.60.40.10:FF:000363">
    <property type="entry name" value="neurofascin isoform X1"/>
    <property type="match status" value="1"/>
</dbReference>
<name>A0A8M1MQ59_NEOSC</name>
<dbReference type="FunFam" id="2.60.40.10:FF:000038">
    <property type="entry name" value="Neuronal cell adhesion molecule"/>
    <property type="match status" value="1"/>
</dbReference>
<dbReference type="SMART" id="SM00060">
    <property type="entry name" value="FN3"/>
    <property type="match status" value="4"/>
</dbReference>
<keyword evidence="11" id="KW-0325">Glycoprotein</keyword>
<evidence type="ECO:0000256" key="10">
    <source>
        <dbReference type="ARBA" id="ARBA00023157"/>
    </source>
</evidence>
<dbReference type="RefSeq" id="XP_044775986.1">
    <property type="nucleotide sequence ID" value="XM_044920051.1"/>
</dbReference>
<feature type="domain" description="Ig-like" evidence="15">
    <location>
        <begin position="342"/>
        <end position="429"/>
    </location>
</feature>
<dbReference type="GO" id="GO:0007155">
    <property type="term" value="P:cell adhesion"/>
    <property type="evidence" value="ECO:0007669"/>
    <property type="project" value="UniProtKB-KW"/>
</dbReference>
<evidence type="ECO:0000256" key="6">
    <source>
        <dbReference type="ARBA" id="ARBA00022737"/>
    </source>
</evidence>
<keyword evidence="3" id="KW-1003">Cell membrane</keyword>
<dbReference type="Pfam" id="PF13927">
    <property type="entry name" value="Ig_3"/>
    <property type="match status" value="2"/>
</dbReference>
<feature type="domain" description="Fibronectin type-III" evidence="16">
    <location>
        <begin position="935"/>
        <end position="1028"/>
    </location>
</feature>
<organism evidence="17 18">
    <name type="scientific">Neomonachus schauinslandi</name>
    <name type="common">Hawaiian monk seal</name>
    <name type="synonym">Monachus schauinslandi</name>
    <dbReference type="NCBI Taxonomy" id="29088"/>
    <lineage>
        <taxon>Eukaryota</taxon>
        <taxon>Metazoa</taxon>
        <taxon>Chordata</taxon>
        <taxon>Craniata</taxon>
        <taxon>Vertebrata</taxon>
        <taxon>Euteleostomi</taxon>
        <taxon>Mammalia</taxon>
        <taxon>Eutheria</taxon>
        <taxon>Laurasiatheria</taxon>
        <taxon>Carnivora</taxon>
        <taxon>Caniformia</taxon>
        <taxon>Pinnipedia</taxon>
        <taxon>Phocidae</taxon>
        <taxon>Monachinae</taxon>
        <taxon>Monachini</taxon>
        <taxon>Neomonachus</taxon>
    </lineage>
</organism>
<dbReference type="CDD" id="cd00063">
    <property type="entry name" value="FN3"/>
    <property type="match status" value="4"/>
</dbReference>
<dbReference type="GeneID" id="110574265"/>
<evidence type="ECO:0000256" key="14">
    <source>
        <dbReference type="SAM" id="Phobius"/>
    </source>
</evidence>
<evidence type="ECO:0000256" key="2">
    <source>
        <dbReference type="ARBA" id="ARBA00008588"/>
    </source>
</evidence>
<feature type="compositionally biased region" description="Basic and acidic residues" evidence="13">
    <location>
        <begin position="1016"/>
        <end position="1036"/>
    </location>
</feature>
<evidence type="ECO:0000256" key="9">
    <source>
        <dbReference type="ARBA" id="ARBA00023136"/>
    </source>
</evidence>
<dbReference type="FunFam" id="2.60.40.10:FF:000057">
    <property type="entry name" value="neural cell adhesion molecule L1"/>
    <property type="match status" value="1"/>
</dbReference>
<feature type="compositionally biased region" description="Polar residues" evidence="13">
    <location>
        <begin position="1105"/>
        <end position="1121"/>
    </location>
</feature>
<keyword evidence="9 14" id="KW-0472">Membrane</keyword>
<keyword evidence="5" id="KW-0732">Signal</keyword>
<dbReference type="SMART" id="SM00408">
    <property type="entry name" value="IGc2"/>
    <property type="match status" value="6"/>
</dbReference>
<dbReference type="FunFam" id="2.60.40.10:FF:000078">
    <property type="entry name" value="Neuronal cell adhesion molecule"/>
    <property type="match status" value="1"/>
</dbReference>
<dbReference type="InterPro" id="IPR003598">
    <property type="entry name" value="Ig_sub2"/>
</dbReference>
<dbReference type="AlphaFoldDB" id="A0A8M1MQ59"/>
<keyword evidence="7" id="KW-0130">Cell adhesion</keyword>
<sequence>MQLKKMLRRKRLSAGRAPMILFLCQMISALDVPLDPKLLEDLVQPPTITQQSPKDYIIDPRENIVIQCEAKGKPPPSFSWTRNGTHFDIDKDPLVTMKPGSGTLTINIMSEGKAETYEGVYQCTARNERGAAISNNIVVRPSRSPLWTKEKLEPIILRNGQSLILPCRPPLGLPPPIIFWMDNSFQRLPQSERVSQGLNGDLYFSNVLPEDTREDYICYARFNHTQTIQQKQPISVKVISAKSNRERPPTFLTPEGNASHKEELRGNVLSLECIAEGLPTPIIYWIKEDGTLPINRTFYRNFKKTLQIIQVSEADSGNYQCIAKNPLGAIHHTISVTVKAAPYWIMAPQNLVLSPGEDGRLMCRANGNPKPRISWLLNGVPGEIAPDDPSRKIDGDTIIFSNVQERSSAVYQCNASNEYGYLLANAFVNVLAEPPRILTSANTLYQVIADRPALLDCAFFGSPLPTIEWFKGAKGSALREDIYVLHENGTLEIPVAQKDSTGTYTCVARNKLGMAKNEVHLEIKDATRIIKQPEYAVMQRGGTVSFECKVKHDHTLIPTITWLKDNGELPNDGRFTVDKDHLVVADVRDDDGGTYTCVANTTLDNVSASAVLSVVAPTPTPAPIYDVPNPPFDLELTDQLDKSVQLSWTPGNDNNSPITKFIIEYEDAMHEAGLWHLQTEVSGMQTTAQLKLSPYVNYSFRVMAVNSLGRSLPSEASEQYLTKAAEPDTNPTAVEGLGSEPDNLVITWKPLNGFESNGPGLQYKVSWRQKDGDDEWTSVVVANVSKYIVSGTPTFVPYLIKVQALNDVGFAPEPAVVMGHSGEDLPMVAPGNVHVNVVNSTLAEVHWDPVPLKSIRGHLQGYRIYYWKAQSSSKRNRRHLEKKILTFQGSKTHGMLPGLEPFSHYTLNVRVVNGKGEGPASPDRVFNTPEGVPSAPSSLKIVNPTLDSLTLEWDPPSRPNGILTEYTLKYQPTMASRQVDIATQGWFIGLMCAVALLILILLIVCFIRRNKGGKYPVKEKEDAHADPEIQPMKEDDGTFGEYSDAEDHKPLKKGSRTPSDRTVKKEDSDDSLVDYGEGVNGQFNEDGSFIGQYSGKKEKEPAEGNESSEAPSPVNAMNSFV</sequence>
<dbReference type="SUPFAM" id="SSF49265">
    <property type="entry name" value="Fibronectin type III"/>
    <property type="match status" value="2"/>
</dbReference>
<dbReference type="Pfam" id="PF13882">
    <property type="entry name" value="Bravo_FIGEY"/>
    <property type="match status" value="1"/>
</dbReference>
<feature type="domain" description="Ig-like" evidence="15">
    <location>
        <begin position="46"/>
        <end position="134"/>
    </location>
</feature>
<evidence type="ECO:0000259" key="16">
    <source>
        <dbReference type="PROSITE" id="PS50853"/>
    </source>
</evidence>
<evidence type="ECO:0000256" key="11">
    <source>
        <dbReference type="ARBA" id="ARBA00023180"/>
    </source>
</evidence>
<dbReference type="SUPFAM" id="SSF48726">
    <property type="entry name" value="Immunoglobulin"/>
    <property type="match status" value="6"/>
</dbReference>
<dbReference type="FunFam" id="2.60.40.10:FF:000005">
    <property type="entry name" value="Neuronal cell adhesion molecule"/>
    <property type="match status" value="1"/>
</dbReference>
<feature type="domain" description="Ig-like" evidence="15">
    <location>
        <begin position="527"/>
        <end position="613"/>
    </location>
</feature>
<feature type="region of interest" description="Disordered" evidence="13">
    <location>
        <begin position="1016"/>
        <end position="1121"/>
    </location>
</feature>
<dbReference type="InterPro" id="IPR003961">
    <property type="entry name" value="FN3_dom"/>
</dbReference>
<keyword evidence="17" id="KW-1185">Reference proteome</keyword>
<dbReference type="PROSITE" id="PS50853">
    <property type="entry name" value="FN3"/>
    <property type="match status" value="4"/>
</dbReference>
<feature type="transmembrane region" description="Helical" evidence="14">
    <location>
        <begin position="986"/>
        <end position="1007"/>
    </location>
</feature>
<keyword evidence="12" id="KW-0393">Immunoglobulin domain</keyword>
<dbReference type="FunFam" id="2.60.40.10:FF:000512">
    <property type="entry name" value="neurofascin isoform X1"/>
    <property type="match status" value="1"/>
</dbReference>
<dbReference type="InterPro" id="IPR036116">
    <property type="entry name" value="FN3_sf"/>
</dbReference>
<dbReference type="Pfam" id="PF00041">
    <property type="entry name" value="fn3"/>
    <property type="match status" value="4"/>
</dbReference>
<evidence type="ECO:0000256" key="13">
    <source>
        <dbReference type="SAM" id="MobiDB-lite"/>
    </source>
</evidence>
<feature type="domain" description="Fibronectin type-III" evidence="16">
    <location>
        <begin position="630"/>
        <end position="725"/>
    </location>
</feature>
<evidence type="ECO:0000256" key="5">
    <source>
        <dbReference type="ARBA" id="ARBA00022729"/>
    </source>
</evidence>
<feature type="compositionally biased region" description="Basic and acidic residues" evidence="13">
    <location>
        <begin position="1058"/>
        <end position="1067"/>
    </location>
</feature>
<dbReference type="InterPro" id="IPR013098">
    <property type="entry name" value="Ig_I-set"/>
</dbReference>
<keyword evidence="8 14" id="KW-1133">Transmembrane helix</keyword>
<gene>
    <name evidence="18" type="primary">NRCAM</name>
</gene>
<comment type="similarity">
    <text evidence="2">Belongs to the immunoglobulin superfamily. L1/neurofascin/NgCAM family.</text>
</comment>
<dbReference type="FunFam" id="2.60.40.10:FF:000347">
    <property type="entry name" value="Neuronal cell adhesion molecule"/>
    <property type="match status" value="1"/>
</dbReference>
<dbReference type="InterPro" id="IPR051170">
    <property type="entry name" value="Neural/epithelial_adhesion"/>
</dbReference>
<dbReference type="CDD" id="cd05874">
    <property type="entry name" value="IgI_NrCAM"/>
    <property type="match status" value="1"/>
</dbReference>
<feature type="domain" description="Ig-like" evidence="15">
    <location>
        <begin position="248"/>
        <end position="337"/>
    </location>
</feature>
<feature type="domain" description="Ig-like" evidence="15">
    <location>
        <begin position="435"/>
        <end position="522"/>
    </location>
</feature>
<dbReference type="FunFam" id="2.60.40.10:FF:000114">
    <property type="entry name" value="Neuronal cell adhesion molecule"/>
    <property type="match status" value="1"/>
</dbReference>
<proteinExistence type="inferred from homology"/>
<evidence type="ECO:0000313" key="18">
    <source>
        <dbReference type="RefSeq" id="XP_044775986.1"/>
    </source>
</evidence>
<dbReference type="CTD" id="4897"/>
<dbReference type="SMART" id="SM00409">
    <property type="entry name" value="IG"/>
    <property type="match status" value="6"/>
</dbReference>
<dbReference type="GO" id="GO:0043005">
    <property type="term" value="C:neuron projection"/>
    <property type="evidence" value="ECO:0007669"/>
    <property type="project" value="TreeGrafter"/>
</dbReference>
<dbReference type="GO" id="GO:0045162">
    <property type="term" value="P:clustering of voltage-gated sodium channels"/>
    <property type="evidence" value="ECO:0007669"/>
    <property type="project" value="UniProtKB-ARBA"/>
</dbReference>
<keyword evidence="4 14" id="KW-0812">Transmembrane</keyword>
<dbReference type="PANTHER" id="PTHR12231:SF257">
    <property type="entry name" value="NEURAL CELL ADHESION MOLECULE L1-LIKE PROTEIN"/>
    <property type="match status" value="1"/>
</dbReference>
<accession>A0A8M1MQ59</accession>
<dbReference type="Proteomes" id="UP000248481">
    <property type="component" value="Chromosome 12"/>
</dbReference>
<dbReference type="InterPro" id="IPR007110">
    <property type="entry name" value="Ig-like_dom"/>
</dbReference>
<feature type="domain" description="Fibronectin type-III" evidence="16">
    <location>
        <begin position="829"/>
        <end position="931"/>
    </location>
</feature>
<dbReference type="Gene3D" id="2.60.40.10">
    <property type="entry name" value="Immunoglobulins"/>
    <property type="match status" value="10"/>
</dbReference>
<evidence type="ECO:0000313" key="17">
    <source>
        <dbReference type="Proteomes" id="UP000248481"/>
    </source>
</evidence>
<evidence type="ECO:0000256" key="3">
    <source>
        <dbReference type="ARBA" id="ARBA00022475"/>
    </source>
</evidence>
<evidence type="ECO:0000259" key="15">
    <source>
        <dbReference type="PROSITE" id="PS50835"/>
    </source>
</evidence>
<dbReference type="PANTHER" id="PTHR12231">
    <property type="entry name" value="CTX-RELATED TYPE I TRANSMEMBRANE PROTEIN"/>
    <property type="match status" value="1"/>
</dbReference>
<evidence type="ECO:0000256" key="1">
    <source>
        <dbReference type="ARBA" id="ARBA00004251"/>
    </source>
</evidence>
<evidence type="ECO:0000256" key="12">
    <source>
        <dbReference type="ARBA" id="ARBA00023319"/>
    </source>
</evidence>
<keyword evidence="6" id="KW-0677">Repeat</keyword>
<evidence type="ECO:0000256" key="7">
    <source>
        <dbReference type="ARBA" id="ARBA00022889"/>
    </source>
</evidence>
<feature type="domain" description="Fibronectin type-III" evidence="16">
    <location>
        <begin position="727"/>
        <end position="824"/>
    </location>
</feature>
<dbReference type="InterPro" id="IPR013783">
    <property type="entry name" value="Ig-like_fold"/>
</dbReference>
<dbReference type="GO" id="GO:0005886">
    <property type="term" value="C:plasma membrane"/>
    <property type="evidence" value="ECO:0007669"/>
    <property type="project" value="UniProtKB-SubCell"/>
</dbReference>
<reference evidence="18" key="1">
    <citation type="submission" date="2025-08" db="UniProtKB">
        <authorList>
            <consortium name="RefSeq"/>
        </authorList>
    </citation>
    <scope>IDENTIFICATION</scope>
    <source>
        <tissue evidence="18">Blood</tissue>
    </source>
</reference>
<dbReference type="Pfam" id="PF07679">
    <property type="entry name" value="I-set"/>
    <property type="match status" value="3"/>
</dbReference>
<dbReference type="PROSITE" id="PS50835">
    <property type="entry name" value="IG_LIKE"/>
    <property type="match status" value="6"/>
</dbReference>
<dbReference type="FunFam" id="2.60.40.10:FF:000100">
    <property type="entry name" value="Neuronal cell adhesion molecule a"/>
    <property type="match status" value="1"/>
</dbReference>
<keyword evidence="10" id="KW-1015">Disulfide bond</keyword>
<dbReference type="InterPro" id="IPR003599">
    <property type="entry name" value="Ig_sub"/>
</dbReference>
<dbReference type="InterPro" id="IPR026966">
    <property type="entry name" value="Neurofascin/L1/NrCAM_C"/>
</dbReference>
<feature type="domain" description="Ig-like" evidence="15">
    <location>
        <begin position="141"/>
        <end position="235"/>
    </location>
</feature>
<dbReference type="InterPro" id="IPR036179">
    <property type="entry name" value="Ig-like_dom_sf"/>
</dbReference>
<evidence type="ECO:0000256" key="4">
    <source>
        <dbReference type="ARBA" id="ARBA00022692"/>
    </source>
</evidence>